<proteinExistence type="predicted"/>
<dbReference type="Proteomes" id="UP000821845">
    <property type="component" value="Chromosome 1"/>
</dbReference>
<keyword evidence="2" id="KW-1185">Reference proteome</keyword>
<evidence type="ECO:0000313" key="1">
    <source>
        <dbReference type="EMBL" id="KAH6947596.1"/>
    </source>
</evidence>
<dbReference type="EMBL" id="CM023481">
    <property type="protein sequence ID" value="KAH6947596.1"/>
    <property type="molecule type" value="Genomic_DNA"/>
</dbReference>
<comment type="caution">
    <text evidence="1">The sequence shown here is derived from an EMBL/GenBank/DDBJ whole genome shotgun (WGS) entry which is preliminary data.</text>
</comment>
<sequence length="113" mass="12641">MDEYNIVLNRMMIKCLPDGLVILYCQKTKEASQDMSGTMSAEKSTAGGKNSPFSTHPSGNRGGQARAQGVHIPTIQHQRSNTYRQRPRLPQRLSRLRKTPYATVVVTPSRNAR</sequence>
<gene>
    <name evidence="1" type="ORF">HPB50_020173</name>
</gene>
<reference evidence="1" key="1">
    <citation type="submission" date="2020-05" db="EMBL/GenBank/DDBJ databases">
        <title>Large-scale comparative analyses of tick genomes elucidate their genetic diversity and vector capacities.</title>
        <authorList>
            <person name="Jia N."/>
            <person name="Wang J."/>
            <person name="Shi W."/>
            <person name="Du L."/>
            <person name="Sun Y."/>
            <person name="Zhan W."/>
            <person name="Jiang J."/>
            <person name="Wang Q."/>
            <person name="Zhang B."/>
            <person name="Ji P."/>
            <person name="Sakyi L.B."/>
            <person name="Cui X."/>
            <person name="Yuan T."/>
            <person name="Jiang B."/>
            <person name="Yang W."/>
            <person name="Lam T.T.-Y."/>
            <person name="Chang Q."/>
            <person name="Ding S."/>
            <person name="Wang X."/>
            <person name="Zhu J."/>
            <person name="Ruan X."/>
            <person name="Zhao L."/>
            <person name="Wei J."/>
            <person name="Que T."/>
            <person name="Du C."/>
            <person name="Cheng J."/>
            <person name="Dai P."/>
            <person name="Han X."/>
            <person name="Huang E."/>
            <person name="Gao Y."/>
            <person name="Liu J."/>
            <person name="Shao H."/>
            <person name="Ye R."/>
            <person name="Li L."/>
            <person name="Wei W."/>
            <person name="Wang X."/>
            <person name="Wang C."/>
            <person name="Yang T."/>
            <person name="Huo Q."/>
            <person name="Li W."/>
            <person name="Guo W."/>
            <person name="Chen H."/>
            <person name="Zhou L."/>
            <person name="Ni X."/>
            <person name="Tian J."/>
            <person name="Zhou Y."/>
            <person name="Sheng Y."/>
            <person name="Liu T."/>
            <person name="Pan Y."/>
            <person name="Xia L."/>
            <person name="Li J."/>
            <person name="Zhao F."/>
            <person name="Cao W."/>
        </authorList>
    </citation>
    <scope>NUCLEOTIDE SEQUENCE</scope>
    <source>
        <strain evidence="1">Hyas-2018</strain>
    </source>
</reference>
<organism evidence="1 2">
    <name type="scientific">Hyalomma asiaticum</name>
    <name type="common">Tick</name>
    <dbReference type="NCBI Taxonomy" id="266040"/>
    <lineage>
        <taxon>Eukaryota</taxon>
        <taxon>Metazoa</taxon>
        <taxon>Ecdysozoa</taxon>
        <taxon>Arthropoda</taxon>
        <taxon>Chelicerata</taxon>
        <taxon>Arachnida</taxon>
        <taxon>Acari</taxon>
        <taxon>Parasitiformes</taxon>
        <taxon>Ixodida</taxon>
        <taxon>Ixodoidea</taxon>
        <taxon>Ixodidae</taxon>
        <taxon>Hyalomminae</taxon>
        <taxon>Hyalomma</taxon>
    </lineage>
</organism>
<protein>
    <submittedName>
        <fullName evidence="1">Uncharacterized protein</fullName>
    </submittedName>
</protein>
<evidence type="ECO:0000313" key="2">
    <source>
        <dbReference type="Proteomes" id="UP000821845"/>
    </source>
</evidence>
<name>A0ACB7TKA3_HYAAI</name>
<accession>A0ACB7TKA3</accession>